<dbReference type="KEGG" id="jcu:105641767"/>
<dbReference type="InterPro" id="IPR015500">
    <property type="entry name" value="Peptidase_S8_subtilisin-rel"/>
</dbReference>
<dbReference type="InterPro" id="IPR037045">
    <property type="entry name" value="S8pro/Inhibitor_I9_sf"/>
</dbReference>
<dbReference type="EMBL" id="KK914735">
    <property type="protein sequence ID" value="KDP29636.1"/>
    <property type="molecule type" value="Genomic_DNA"/>
</dbReference>
<dbReference type="InterPro" id="IPR003137">
    <property type="entry name" value="PA_domain"/>
</dbReference>
<dbReference type="PROSITE" id="PS00138">
    <property type="entry name" value="SUBTILASE_SER"/>
    <property type="match status" value="1"/>
</dbReference>
<dbReference type="PROSITE" id="PS51892">
    <property type="entry name" value="SUBTILASE"/>
    <property type="match status" value="1"/>
</dbReference>
<feature type="domain" description="Peptidase S8/S53" evidence="14">
    <location>
        <begin position="126"/>
        <end position="594"/>
    </location>
</feature>
<dbReference type="FunFam" id="2.60.40.2310:FF:000001">
    <property type="entry name" value="Subtilisin-like protease SBT1.5"/>
    <property type="match status" value="1"/>
</dbReference>
<dbReference type="InterPro" id="IPR041469">
    <property type="entry name" value="Subtilisin-like_FN3"/>
</dbReference>
<dbReference type="Pfam" id="PF02225">
    <property type="entry name" value="PA"/>
    <property type="match status" value="1"/>
</dbReference>
<keyword evidence="8 12" id="KW-0378">Hydrolase</keyword>
<keyword evidence="4" id="KW-0052">Apoplast</keyword>
<dbReference type="Gene3D" id="3.50.30.30">
    <property type="match status" value="1"/>
</dbReference>
<keyword evidence="7 13" id="KW-0732">Signal</keyword>
<dbReference type="InterPro" id="IPR000209">
    <property type="entry name" value="Peptidase_S8/S53_dom"/>
</dbReference>
<evidence type="ECO:0000256" key="6">
    <source>
        <dbReference type="ARBA" id="ARBA00022670"/>
    </source>
</evidence>
<evidence type="ECO:0000256" key="4">
    <source>
        <dbReference type="ARBA" id="ARBA00022523"/>
    </source>
</evidence>
<feature type="domain" description="PA" evidence="15">
    <location>
        <begin position="377"/>
        <end position="462"/>
    </location>
</feature>
<dbReference type="InterPro" id="IPR045051">
    <property type="entry name" value="SBT"/>
</dbReference>
<keyword evidence="10" id="KW-0325">Glycoprotein</keyword>
<evidence type="ECO:0000256" key="12">
    <source>
        <dbReference type="PROSITE-ProRule" id="PRU01240"/>
    </source>
</evidence>
<dbReference type="InterPro" id="IPR010259">
    <property type="entry name" value="S8pro/Inhibitor_I9"/>
</dbReference>
<feature type="domain" description="Subtilisin-like protease fibronectin type-III" evidence="17">
    <location>
        <begin position="662"/>
        <end position="768"/>
    </location>
</feature>
<comment type="similarity">
    <text evidence="3 12">Belongs to the peptidase S8 family.</text>
</comment>
<feature type="chain" id="PRO_5001643302" description="Subtilisin-like protease SBT1.6" evidence="13">
    <location>
        <begin position="18"/>
        <end position="774"/>
    </location>
</feature>
<evidence type="ECO:0000256" key="5">
    <source>
        <dbReference type="ARBA" id="ARBA00022525"/>
    </source>
</evidence>
<evidence type="ECO:0000256" key="3">
    <source>
        <dbReference type="ARBA" id="ARBA00011073"/>
    </source>
</evidence>
<dbReference type="SUPFAM" id="SSF52025">
    <property type="entry name" value="PA domain"/>
    <property type="match status" value="1"/>
</dbReference>
<dbReference type="Gene3D" id="3.30.70.80">
    <property type="entry name" value="Peptidase S8 propeptide/proteinase inhibitor I9"/>
    <property type="match status" value="1"/>
</dbReference>
<dbReference type="Gene3D" id="2.60.40.2310">
    <property type="match status" value="1"/>
</dbReference>
<dbReference type="CDD" id="cd04852">
    <property type="entry name" value="Peptidases_S8_3"/>
    <property type="match status" value="1"/>
</dbReference>
<dbReference type="Proteomes" id="UP000027138">
    <property type="component" value="Unassembled WGS sequence"/>
</dbReference>
<feature type="active site" description="Charge relay system" evidence="11 12">
    <location>
        <position position="215"/>
    </location>
</feature>
<evidence type="ECO:0000256" key="10">
    <source>
        <dbReference type="ARBA" id="ARBA00023180"/>
    </source>
</evidence>
<feature type="signal peptide" evidence="13">
    <location>
        <begin position="1"/>
        <end position="17"/>
    </location>
</feature>
<name>A0A067K090_JATCU</name>
<dbReference type="GO" id="GO:0009609">
    <property type="term" value="P:response to symbiotic bacterium"/>
    <property type="evidence" value="ECO:0007669"/>
    <property type="project" value="UniProtKB-ARBA"/>
</dbReference>
<keyword evidence="9 12" id="KW-0720">Serine protease</keyword>
<dbReference type="Pfam" id="PF05922">
    <property type="entry name" value="Inhibitor_I9"/>
    <property type="match status" value="1"/>
</dbReference>
<feature type="active site" description="Charge relay system" evidence="11 12">
    <location>
        <position position="135"/>
    </location>
</feature>
<protein>
    <recommendedName>
        <fullName evidence="20">Subtilisin-like protease SBT1.6</fullName>
    </recommendedName>
</protein>
<keyword evidence="6 12" id="KW-0645">Protease</keyword>
<dbReference type="InterPro" id="IPR034197">
    <property type="entry name" value="Peptidases_S8_3"/>
</dbReference>
<dbReference type="Gene3D" id="3.40.50.200">
    <property type="entry name" value="Peptidase S8/S53 domain"/>
    <property type="match status" value="1"/>
</dbReference>
<comment type="subcellular location">
    <subcellularLocation>
        <location evidence="2">Secreted</location>
        <location evidence="2">Extracellular space</location>
        <location evidence="2">Apoplast</location>
    </subcellularLocation>
</comment>
<evidence type="ECO:0000259" key="17">
    <source>
        <dbReference type="Pfam" id="PF17766"/>
    </source>
</evidence>
<dbReference type="GO" id="GO:0004252">
    <property type="term" value="F:serine-type endopeptidase activity"/>
    <property type="evidence" value="ECO:0007669"/>
    <property type="project" value="UniProtKB-UniRule"/>
</dbReference>
<dbReference type="PANTHER" id="PTHR10795">
    <property type="entry name" value="PROPROTEIN CONVERTASE SUBTILISIN/KEXIN"/>
    <property type="match status" value="1"/>
</dbReference>
<evidence type="ECO:0000256" key="1">
    <source>
        <dbReference type="ARBA" id="ARBA00002076"/>
    </source>
</evidence>
<dbReference type="AlphaFoldDB" id="A0A067K090"/>
<dbReference type="FunFam" id="3.40.50.200:FF:000006">
    <property type="entry name" value="Subtilisin-like protease SBT1.5"/>
    <property type="match status" value="1"/>
</dbReference>
<dbReference type="InterPro" id="IPR046450">
    <property type="entry name" value="PA_dom_sf"/>
</dbReference>
<dbReference type="PRINTS" id="PR00723">
    <property type="entry name" value="SUBTILISIN"/>
</dbReference>
<dbReference type="Pfam" id="PF00082">
    <property type="entry name" value="Peptidase_S8"/>
    <property type="match status" value="1"/>
</dbReference>
<accession>A0A067K090</accession>
<evidence type="ECO:0000259" key="16">
    <source>
        <dbReference type="Pfam" id="PF05922"/>
    </source>
</evidence>
<evidence type="ECO:0000256" key="9">
    <source>
        <dbReference type="ARBA" id="ARBA00022825"/>
    </source>
</evidence>
<keyword evidence="19" id="KW-1185">Reference proteome</keyword>
<sequence length="774" mass="82040">MATFLSFLFLFYFFVSSLPLPTRSSDQTAKTFIFRVDSESKPSIFPTHYHWYSSEFADPLQILHVYDTVFHGFSATVTPDHADNLSKHPSVLAVFEDRRRQLHTTRSPQFLGLRNQRGLWSESDYGSDVIVGVFDTGVWPERRSFSDVNLGPVPSRWKGICETGVKFSPKNCNKKLIGARFFLKGHEAAARSAGPIGGGINETIEFKSPRDADGHGTHTASTAAGRHSFGANMAGYAPGIAKGVAPKARLAVYKVCWKNSGCFDSDILAAFDTAVTDGVDVISISIGGGDGISSPYYLDPIAIGSYGAVARGVFISSSAGNDGPNLMSVTNLAPWLCTVGAGTIDRNFPADVILGNGRRLSGVSLYSGVPLNGKMFPLVYPGKSGVLSASLCMENSLDPLMVRGKIVICDRGSSPRVAKGLVVKKAGGVGMILANGISNGEGLVGDAHLIPACAVGSDEGDAVKAYIASTHNPTATIDFKGTVIGIKPAPVVASFSGRGPNGLNPEILKPDLIAPGVNILAAWTDAVGPTGLDSDSRKTEFNILSGTSMACPHVSGAAALLKSAHPNWSPAAIRSAMMTTANILDNMNRRMIDEATGKASTPYDFGAGGLNLDRAMDPGLVYDITNNDYINYLCGIGYSPKAIQVITRSPVTCPAKRPLPENLNYPSIAALFSSSAKGSATKSFIRTVTNVGSSPNAVYRPKIEAPKGVTVTVKPTKLVFSQAVKKRSFIVTMTADTRNLMLDDSGAVYGSISWSDGKQHVVRSPIVVTEIDPL</sequence>
<organism evidence="18 19">
    <name type="scientific">Jatropha curcas</name>
    <name type="common">Barbados nut</name>
    <dbReference type="NCBI Taxonomy" id="180498"/>
    <lineage>
        <taxon>Eukaryota</taxon>
        <taxon>Viridiplantae</taxon>
        <taxon>Streptophyta</taxon>
        <taxon>Embryophyta</taxon>
        <taxon>Tracheophyta</taxon>
        <taxon>Spermatophyta</taxon>
        <taxon>Magnoliopsida</taxon>
        <taxon>eudicotyledons</taxon>
        <taxon>Gunneridae</taxon>
        <taxon>Pentapetalae</taxon>
        <taxon>rosids</taxon>
        <taxon>fabids</taxon>
        <taxon>Malpighiales</taxon>
        <taxon>Euphorbiaceae</taxon>
        <taxon>Crotonoideae</taxon>
        <taxon>Jatropheae</taxon>
        <taxon>Jatropha</taxon>
    </lineage>
</organism>
<evidence type="ECO:0000313" key="19">
    <source>
        <dbReference type="Proteomes" id="UP000027138"/>
    </source>
</evidence>
<dbReference type="GO" id="GO:0048046">
    <property type="term" value="C:apoplast"/>
    <property type="evidence" value="ECO:0007669"/>
    <property type="project" value="UniProtKB-SubCell"/>
</dbReference>
<dbReference type="MEROPS" id="S08.A39"/>
<comment type="function">
    <text evidence="1">Required for arbuscular mycorrhiza (AM) development during AM symbiosis with AM fungi (e.g. Glomeromycota intraradices).</text>
</comment>
<evidence type="ECO:0008006" key="20">
    <source>
        <dbReference type="Google" id="ProtNLM"/>
    </source>
</evidence>
<evidence type="ECO:0000313" key="18">
    <source>
        <dbReference type="EMBL" id="KDP29636.1"/>
    </source>
</evidence>
<dbReference type="STRING" id="180498.A0A067K090"/>
<evidence type="ECO:0000256" key="11">
    <source>
        <dbReference type="PIRSR" id="PIRSR615500-1"/>
    </source>
</evidence>
<evidence type="ECO:0000256" key="7">
    <source>
        <dbReference type="ARBA" id="ARBA00022729"/>
    </source>
</evidence>
<dbReference type="InterPro" id="IPR023828">
    <property type="entry name" value="Peptidase_S8_Ser-AS"/>
</dbReference>
<dbReference type="GO" id="GO:0006508">
    <property type="term" value="P:proteolysis"/>
    <property type="evidence" value="ECO:0007669"/>
    <property type="project" value="UniProtKB-KW"/>
</dbReference>
<dbReference type="CDD" id="cd02120">
    <property type="entry name" value="PA_subtilisin_like"/>
    <property type="match status" value="1"/>
</dbReference>
<evidence type="ECO:0000259" key="14">
    <source>
        <dbReference type="Pfam" id="PF00082"/>
    </source>
</evidence>
<feature type="domain" description="Inhibitor I9" evidence="16">
    <location>
        <begin position="36"/>
        <end position="103"/>
    </location>
</feature>
<evidence type="ECO:0000256" key="13">
    <source>
        <dbReference type="SAM" id="SignalP"/>
    </source>
</evidence>
<keyword evidence="5" id="KW-0964">Secreted</keyword>
<reference evidence="18 19" key="1">
    <citation type="journal article" date="2014" name="PLoS ONE">
        <title>Global Analysis of Gene Expression Profiles in Physic Nut (Jatropha curcas L.) Seedlings Exposed to Salt Stress.</title>
        <authorList>
            <person name="Zhang L."/>
            <person name="Zhang C."/>
            <person name="Wu P."/>
            <person name="Chen Y."/>
            <person name="Li M."/>
            <person name="Jiang H."/>
            <person name="Wu G."/>
        </authorList>
    </citation>
    <scope>NUCLEOTIDE SEQUENCE [LARGE SCALE GENOMIC DNA]</scope>
    <source>
        <strain evidence="19">cv. GZQX0401</strain>
        <tissue evidence="18">Young leaves</tissue>
    </source>
</reference>
<dbReference type="InterPro" id="IPR036852">
    <property type="entry name" value="Peptidase_S8/S53_dom_sf"/>
</dbReference>
<evidence type="ECO:0000259" key="15">
    <source>
        <dbReference type="Pfam" id="PF02225"/>
    </source>
</evidence>
<gene>
    <name evidence="18" type="ORF">JCGZ_18798</name>
</gene>
<evidence type="ECO:0000256" key="2">
    <source>
        <dbReference type="ARBA" id="ARBA00004271"/>
    </source>
</evidence>
<dbReference type="Pfam" id="PF17766">
    <property type="entry name" value="fn3_6"/>
    <property type="match status" value="1"/>
</dbReference>
<evidence type="ECO:0000256" key="8">
    <source>
        <dbReference type="ARBA" id="ARBA00022801"/>
    </source>
</evidence>
<dbReference type="OrthoDB" id="206201at2759"/>
<feature type="active site" description="Charge relay system" evidence="11 12">
    <location>
        <position position="548"/>
    </location>
</feature>
<dbReference type="GO" id="GO:0009610">
    <property type="term" value="P:response to symbiotic fungus"/>
    <property type="evidence" value="ECO:0007669"/>
    <property type="project" value="UniProtKB-ARBA"/>
</dbReference>
<dbReference type="SUPFAM" id="SSF52743">
    <property type="entry name" value="Subtilisin-like"/>
    <property type="match status" value="1"/>
</dbReference>
<dbReference type="FunFam" id="3.50.30.30:FF:000005">
    <property type="entry name" value="subtilisin-like protease SBT1.5"/>
    <property type="match status" value="1"/>
</dbReference>
<proteinExistence type="inferred from homology"/>